<dbReference type="SUPFAM" id="SSF46785">
    <property type="entry name" value="Winged helix' DNA-binding domain"/>
    <property type="match status" value="1"/>
</dbReference>
<dbReference type="SUPFAM" id="SSF53850">
    <property type="entry name" value="Periplasmic binding protein-like II"/>
    <property type="match status" value="1"/>
</dbReference>
<protein>
    <submittedName>
        <fullName evidence="6">Glycine cleavage system transcriptional activator</fullName>
    </submittedName>
</protein>
<dbReference type="InterPro" id="IPR036388">
    <property type="entry name" value="WH-like_DNA-bd_sf"/>
</dbReference>
<dbReference type="GO" id="GO:0003700">
    <property type="term" value="F:DNA-binding transcription factor activity"/>
    <property type="evidence" value="ECO:0007669"/>
    <property type="project" value="InterPro"/>
</dbReference>
<evidence type="ECO:0000256" key="1">
    <source>
        <dbReference type="ARBA" id="ARBA00009437"/>
    </source>
</evidence>
<evidence type="ECO:0000313" key="6">
    <source>
        <dbReference type="EMBL" id="KAF1019145.1"/>
    </source>
</evidence>
<dbReference type="InterPro" id="IPR000847">
    <property type="entry name" value="LysR_HTH_N"/>
</dbReference>
<dbReference type="Pfam" id="PF00126">
    <property type="entry name" value="HTH_1"/>
    <property type="match status" value="1"/>
</dbReference>
<gene>
    <name evidence="6" type="primary">gcvA_5</name>
    <name evidence="6" type="ORF">GAK30_03287</name>
</gene>
<dbReference type="GO" id="GO:0043565">
    <property type="term" value="F:sequence-specific DNA binding"/>
    <property type="evidence" value="ECO:0007669"/>
    <property type="project" value="TreeGrafter"/>
</dbReference>
<dbReference type="EMBL" id="WNDQ01000063">
    <property type="protein sequence ID" value="KAF1019145.1"/>
    <property type="molecule type" value="Genomic_DNA"/>
</dbReference>
<dbReference type="Gene3D" id="1.10.10.10">
    <property type="entry name" value="Winged helix-like DNA-binding domain superfamily/Winged helix DNA-binding domain"/>
    <property type="match status" value="1"/>
</dbReference>
<evidence type="ECO:0000256" key="2">
    <source>
        <dbReference type="ARBA" id="ARBA00023015"/>
    </source>
</evidence>
<dbReference type="Proteomes" id="UP000461670">
    <property type="component" value="Unassembled WGS sequence"/>
</dbReference>
<dbReference type="InterPro" id="IPR036390">
    <property type="entry name" value="WH_DNA-bd_sf"/>
</dbReference>
<comment type="similarity">
    <text evidence="1">Belongs to the LysR transcriptional regulatory family.</text>
</comment>
<dbReference type="PANTHER" id="PTHR30537">
    <property type="entry name" value="HTH-TYPE TRANSCRIPTIONAL REGULATOR"/>
    <property type="match status" value="1"/>
</dbReference>
<evidence type="ECO:0000256" key="3">
    <source>
        <dbReference type="ARBA" id="ARBA00023125"/>
    </source>
</evidence>
<evidence type="ECO:0000256" key="4">
    <source>
        <dbReference type="ARBA" id="ARBA00023163"/>
    </source>
</evidence>
<accession>A0A7V8FLH7</accession>
<evidence type="ECO:0000313" key="7">
    <source>
        <dbReference type="Proteomes" id="UP000461670"/>
    </source>
</evidence>
<evidence type="ECO:0000259" key="5">
    <source>
        <dbReference type="PROSITE" id="PS50931"/>
    </source>
</evidence>
<dbReference type="FunFam" id="3.40.190.10:FF:000017">
    <property type="entry name" value="Glycine cleavage system transcriptional activator"/>
    <property type="match status" value="1"/>
</dbReference>
<name>A0A7V8FLH7_9BURK</name>
<sequence length="295" mass="31584">MKRDCPTIQELLAFDAVLRYQSVTQAAQALCITASAVSKQLAGLEAFVGVPLLQKSGRGLTPTREGLAYWHPVADGLRRIETATFALRSGQAGSGVLTLASVPTFLTTWLVPRLLDLRRQHPGITLSFVRHLSAGESLAPGVDAAIRYGTGDWPGVVSDYIAGHEFVLVASPGLLAASPIHEPGQLAGHTLLHHEEAEGAWRRWATQHGASHLPLLSGPRFAQYSALIQAACSGLGAALVPRVLVEDDLARGALCMPCGGPVAIDQGHYLCYAPERIEQPVFRTFREWILAAAHV</sequence>
<dbReference type="InterPro" id="IPR005119">
    <property type="entry name" value="LysR_subst-bd"/>
</dbReference>
<dbReference type="PROSITE" id="PS50931">
    <property type="entry name" value="HTH_LYSR"/>
    <property type="match status" value="1"/>
</dbReference>
<comment type="caution">
    <text evidence="6">The sequence shown here is derived from an EMBL/GenBank/DDBJ whole genome shotgun (WGS) entry which is preliminary data.</text>
</comment>
<keyword evidence="4" id="KW-0804">Transcription</keyword>
<organism evidence="6 7">
    <name type="scientific">Paracidovorax wautersii</name>
    <dbReference type="NCBI Taxonomy" id="1177982"/>
    <lineage>
        <taxon>Bacteria</taxon>
        <taxon>Pseudomonadati</taxon>
        <taxon>Pseudomonadota</taxon>
        <taxon>Betaproteobacteria</taxon>
        <taxon>Burkholderiales</taxon>
        <taxon>Comamonadaceae</taxon>
        <taxon>Paracidovorax</taxon>
    </lineage>
</organism>
<dbReference type="AlphaFoldDB" id="A0A7V8FLH7"/>
<dbReference type="Gene3D" id="3.40.190.10">
    <property type="entry name" value="Periplasmic binding protein-like II"/>
    <property type="match status" value="2"/>
</dbReference>
<proteinExistence type="inferred from homology"/>
<reference evidence="7" key="1">
    <citation type="journal article" date="2020" name="MBio">
        <title>Horizontal gene transfer to a defensive symbiont with a reduced genome amongst a multipartite beetle microbiome.</title>
        <authorList>
            <person name="Waterworth S.C."/>
            <person name="Florez L.V."/>
            <person name="Rees E.R."/>
            <person name="Hertweck C."/>
            <person name="Kaltenpoth M."/>
            <person name="Kwan J.C."/>
        </authorList>
    </citation>
    <scope>NUCLEOTIDE SEQUENCE [LARGE SCALE GENOMIC DNA]</scope>
</reference>
<dbReference type="PANTHER" id="PTHR30537:SF26">
    <property type="entry name" value="GLYCINE CLEAVAGE SYSTEM TRANSCRIPTIONAL ACTIVATOR"/>
    <property type="match status" value="1"/>
</dbReference>
<feature type="domain" description="HTH lysR-type" evidence="5">
    <location>
        <begin position="6"/>
        <end position="63"/>
    </location>
</feature>
<keyword evidence="3" id="KW-0238">DNA-binding</keyword>
<dbReference type="InterPro" id="IPR058163">
    <property type="entry name" value="LysR-type_TF_proteobact-type"/>
</dbReference>
<dbReference type="Pfam" id="PF03466">
    <property type="entry name" value="LysR_substrate"/>
    <property type="match status" value="1"/>
</dbReference>
<dbReference type="GO" id="GO:0006351">
    <property type="term" value="P:DNA-templated transcription"/>
    <property type="evidence" value="ECO:0007669"/>
    <property type="project" value="TreeGrafter"/>
</dbReference>
<keyword evidence="2" id="KW-0805">Transcription regulation</keyword>